<keyword evidence="14" id="KW-0443">Lipid metabolism</keyword>
<dbReference type="InterPro" id="IPR027417">
    <property type="entry name" value="P-loop_NTPase"/>
</dbReference>
<dbReference type="EC" id="2.7.4.2" evidence="3"/>
<evidence type="ECO:0000256" key="17">
    <source>
        <dbReference type="ARBA" id="ARBA00034549"/>
    </source>
</evidence>
<keyword evidence="6" id="KW-0153">Cholesterol metabolism</keyword>
<keyword evidence="10" id="KW-0152">Cholesterol biosynthesis</keyword>
<dbReference type="GO" id="GO:0005524">
    <property type="term" value="F:ATP binding"/>
    <property type="evidence" value="ECO:0007669"/>
    <property type="project" value="UniProtKB-KW"/>
</dbReference>
<evidence type="ECO:0000256" key="8">
    <source>
        <dbReference type="ARBA" id="ARBA00022741"/>
    </source>
</evidence>
<proteinExistence type="predicted"/>
<sequence>MSKEQNIAGVECSGWLRALGAVETSWLSTTVDSGQTYTHSATQCRGGGAVTMQFAPRPPPTFTNLRPCSWESWYTVMPQIILLFSGKRKSGKDFLTTHLQNLLADKCEVLKISHPIKSHWAKEKNLNLNELLGDSEYKEQYRLDMINWSEEMRAQDYGYFCRIACQDATDKPIWIVSDIRRKTDIKWFKEKYGDQTRTIRIIADEETRKKRGFIFKSGVDDVASECDLDDFVEWDLVLDNSEGKQKLEEQLSSILGLVSGL</sequence>
<evidence type="ECO:0000256" key="2">
    <source>
        <dbReference type="ARBA" id="ARBA00005017"/>
    </source>
</evidence>
<evidence type="ECO:0000256" key="3">
    <source>
        <dbReference type="ARBA" id="ARBA00012958"/>
    </source>
</evidence>
<dbReference type="Gene3D" id="3.40.50.300">
    <property type="entry name" value="P-loop containing nucleotide triphosphate hydrolases"/>
    <property type="match status" value="1"/>
</dbReference>
<evidence type="ECO:0000256" key="12">
    <source>
        <dbReference type="ARBA" id="ARBA00022955"/>
    </source>
</evidence>
<evidence type="ECO:0000256" key="10">
    <source>
        <dbReference type="ARBA" id="ARBA00022778"/>
    </source>
</evidence>
<evidence type="ECO:0000256" key="7">
    <source>
        <dbReference type="ARBA" id="ARBA00022679"/>
    </source>
</evidence>
<keyword evidence="5" id="KW-0444">Lipid biosynthesis</keyword>
<evidence type="ECO:0000313" key="19">
    <source>
        <dbReference type="Proteomes" id="UP000648187"/>
    </source>
</evidence>
<keyword evidence="12" id="KW-0752">Steroid biosynthesis</keyword>
<dbReference type="InterPro" id="IPR005919">
    <property type="entry name" value="Pmev_kin_anim"/>
</dbReference>
<dbReference type="PANTHER" id="PTHR13101:SF1">
    <property type="entry name" value="PHOSPHOMEVALONATE KINASE"/>
    <property type="match status" value="1"/>
</dbReference>
<comment type="caution">
    <text evidence="18">The sequence shown here is derived from an EMBL/GenBank/DDBJ whole genome shotgun (WGS) entry which is preliminary data.</text>
</comment>
<evidence type="ECO:0000256" key="5">
    <source>
        <dbReference type="ARBA" id="ARBA00022516"/>
    </source>
</evidence>
<evidence type="ECO:0000256" key="9">
    <source>
        <dbReference type="ARBA" id="ARBA00022777"/>
    </source>
</evidence>
<dbReference type="EMBL" id="JACKWZ010000016">
    <property type="protein sequence ID" value="KAF9422435.1"/>
    <property type="molecule type" value="Genomic_DNA"/>
</dbReference>
<keyword evidence="13" id="KW-0756">Sterol biosynthesis</keyword>
<keyword evidence="15" id="KW-1207">Sterol metabolism</keyword>
<evidence type="ECO:0000256" key="15">
    <source>
        <dbReference type="ARBA" id="ARBA00023166"/>
    </source>
</evidence>
<comment type="subcellular location">
    <subcellularLocation>
        <location evidence="1">Cytoplasm</location>
        <location evidence="1">Cytosol</location>
    </subcellularLocation>
</comment>
<evidence type="ECO:0000256" key="4">
    <source>
        <dbReference type="ARBA" id="ARBA00022490"/>
    </source>
</evidence>
<dbReference type="GO" id="GO:0005829">
    <property type="term" value="C:cytosol"/>
    <property type="evidence" value="ECO:0007669"/>
    <property type="project" value="UniProtKB-SubCell"/>
</dbReference>
<evidence type="ECO:0000256" key="13">
    <source>
        <dbReference type="ARBA" id="ARBA00023011"/>
    </source>
</evidence>
<keyword evidence="4" id="KW-0963">Cytoplasm</keyword>
<evidence type="ECO:0000256" key="1">
    <source>
        <dbReference type="ARBA" id="ARBA00004514"/>
    </source>
</evidence>
<comment type="pathway">
    <text evidence="2">Isoprenoid biosynthesis; isopentenyl diphosphate biosynthesis via mevalonate pathway; isopentenyl diphosphate from (R)-mevalonate: step 2/3.</text>
</comment>
<keyword evidence="8" id="KW-0547">Nucleotide-binding</keyword>
<dbReference type="Proteomes" id="UP000648187">
    <property type="component" value="Unassembled WGS sequence"/>
</dbReference>
<keyword evidence="11" id="KW-0067">ATP-binding</keyword>
<gene>
    <name evidence="18" type="ORF">HW555_001833</name>
</gene>
<dbReference type="UniPathway" id="UPA00057">
    <property type="reaction ID" value="UER00099"/>
</dbReference>
<dbReference type="GO" id="GO:0006695">
    <property type="term" value="P:cholesterol biosynthetic process"/>
    <property type="evidence" value="ECO:0007669"/>
    <property type="project" value="UniProtKB-KW"/>
</dbReference>
<organism evidence="18 19">
    <name type="scientific">Spodoptera exigua</name>
    <name type="common">Beet armyworm</name>
    <name type="synonym">Noctua fulgens</name>
    <dbReference type="NCBI Taxonomy" id="7107"/>
    <lineage>
        <taxon>Eukaryota</taxon>
        <taxon>Metazoa</taxon>
        <taxon>Ecdysozoa</taxon>
        <taxon>Arthropoda</taxon>
        <taxon>Hexapoda</taxon>
        <taxon>Insecta</taxon>
        <taxon>Pterygota</taxon>
        <taxon>Neoptera</taxon>
        <taxon>Endopterygota</taxon>
        <taxon>Lepidoptera</taxon>
        <taxon>Glossata</taxon>
        <taxon>Ditrysia</taxon>
        <taxon>Noctuoidea</taxon>
        <taxon>Noctuidae</taxon>
        <taxon>Amphipyrinae</taxon>
        <taxon>Spodoptera</taxon>
    </lineage>
</organism>
<evidence type="ECO:0000256" key="14">
    <source>
        <dbReference type="ARBA" id="ARBA00023098"/>
    </source>
</evidence>
<evidence type="ECO:0000256" key="11">
    <source>
        <dbReference type="ARBA" id="ARBA00022840"/>
    </source>
</evidence>
<name>A0A835LAR4_SPOEX</name>
<keyword evidence="7" id="KW-0808">Transferase</keyword>
<dbReference type="GO" id="GO:0004631">
    <property type="term" value="F:phosphomevalonate kinase activity"/>
    <property type="evidence" value="ECO:0007669"/>
    <property type="project" value="UniProtKB-EC"/>
</dbReference>
<keyword evidence="16" id="KW-0753">Steroid metabolism</keyword>
<keyword evidence="9" id="KW-0418">Kinase</keyword>
<protein>
    <recommendedName>
        <fullName evidence="17">Phosphomevalonate kinase</fullName>
        <ecNumber evidence="3">2.7.4.2</ecNumber>
    </recommendedName>
</protein>
<accession>A0A835LAR4</accession>
<dbReference type="GO" id="GO:0019287">
    <property type="term" value="P:isopentenyl diphosphate biosynthetic process, mevalonate pathway"/>
    <property type="evidence" value="ECO:0007669"/>
    <property type="project" value="UniProtKB-UniPathway"/>
</dbReference>
<dbReference type="Pfam" id="PF04275">
    <property type="entry name" value="P-mevalo_kinase"/>
    <property type="match status" value="1"/>
</dbReference>
<dbReference type="AlphaFoldDB" id="A0A835LAR4"/>
<dbReference type="PANTHER" id="PTHR13101">
    <property type="entry name" value="PHOSPHOMEVALONATE KINASE"/>
    <property type="match status" value="1"/>
</dbReference>
<reference evidence="18" key="1">
    <citation type="submission" date="2020-08" db="EMBL/GenBank/DDBJ databases">
        <title>Spodoptera exigua strain:BAW_Kor-Di-RS1 Genome sequencing and assembly.</title>
        <authorList>
            <person name="Kim J."/>
            <person name="Nam H.Y."/>
            <person name="Kwon M."/>
            <person name="Choi J.H."/>
            <person name="Cho S.R."/>
            <person name="Kim G.-H."/>
        </authorList>
    </citation>
    <scope>NUCLEOTIDE SEQUENCE</scope>
    <source>
        <strain evidence="18">BAW_Kor-Di-RS1</strain>
        <tissue evidence="18">Whole-body</tissue>
    </source>
</reference>
<evidence type="ECO:0000313" key="18">
    <source>
        <dbReference type="EMBL" id="KAF9422435.1"/>
    </source>
</evidence>
<keyword evidence="19" id="KW-1185">Reference proteome</keyword>
<evidence type="ECO:0000256" key="16">
    <source>
        <dbReference type="ARBA" id="ARBA00023221"/>
    </source>
</evidence>
<dbReference type="FunFam" id="3.40.50.300:FF:001026">
    <property type="entry name" value="Phosphomevalonate kinase"/>
    <property type="match status" value="1"/>
</dbReference>
<dbReference type="NCBIfam" id="TIGR01223">
    <property type="entry name" value="Pmev_kin_anim"/>
    <property type="match status" value="1"/>
</dbReference>
<evidence type="ECO:0000256" key="6">
    <source>
        <dbReference type="ARBA" id="ARBA00022548"/>
    </source>
</evidence>